<dbReference type="InterPro" id="IPR006501">
    <property type="entry name" value="Pectinesterase_inhib_dom"/>
</dbReference>
<comment type="similarity">
    <text evidence="3">In the C-terminal section; belongs to the pectinesterase family.</text>
</comment>
<comment type="caution">
    <text evidence="11">The sequence shown here is derived from an EMBL/GenBank/DDBJ whole genome shotgun (WGS) entry which is preliminary data.</text>
</comment>
<evidence type="ECO:0000313" key="11">
    <source>
        <dbReference type="EMBL" id="KAK0571572.1"/>
    </source>
</evidence>
<evidence type="ECO:0000256" key="6">
    <source>
        <dbReference type="PROSITE-ProRule" id="PRU10040"/>
    </source>
</evidence>
<dbReference type="SUPFAM" id="SSF51126">
    <property type="entry name" value="Pectin lyase-like"/>
    <property type="match status" value="1"/>
</dbReference>
<dbReference type="InterPro" id="IPR035513">
    <property type="entry name" value="Invertase/methylesterase_inhib"/>
</dbReference>
<dbReference type="AlphaFoldDB" id="A0AA39V9K1"/>
<sequence length="697" mass="77452">MIAPSLVTGGCSSSTSEKEDSVDLLSPEEIGDRRDDQETGKDLRQDGEDFDHIQERRRMERERKFRKRVTIGAISAFVLVILIAAGVFAAVTIPKNNKSDKPKEVSKVGKLIATVCNVTEYKNSCNDTLTKAVHQHPTSLEPRQFLKYAMAAASEEAAKAFIKINGLKFDDPKEQTACEYCKELAEQAKGEFDRSLGGVVLKESFGLRNLTSRASDLKSWLSAVISYGEMCSDAFPEGQTRTDMEKLWTVTKHLTDNSLALVTQFTNYISSMDLKVQQTGRRLLQETNGHSVDNEVPLVTEETNGHSVDDYIPPEWMIQDQLHSSRHLLEEETNGHSVDDYIPPDVVEQTEGHSLDEEGFPAWITAGDRRMLAQPGRSNRPKPDIIVAKDGSGNYKTVSEAIKAVPKQFPGRFVIYVKEGIYDEKVVIPYGMSNITMYGDGSQKSIITGNKGVKDGLLLHQTSTIQILGHGFMAQSIGFRNTAGVSKEQAVAAQVQSDCAIFINCRFEGYQDTLWVATHRQFYKKCMIIGTVDFIFGDAAALFQNCVLQLRKPNDGQHNVVTASGRVEANEATGIVIQNCKIVAHESLKAAQNSVKTYLSRPWKDLGRSIIMESTIGDFIAPEGYVPYRGNKGINTVFFAEYNNKGPGAGTSKRVKWSGVKMVKNKNNIWYFTAKPFIQGDWISKLGIEVHFGFYSN</sequence>
<keyword evidence="4 7" id="KW-0378">Hydrolase</keyword>
<reference evidence="11" key="2">
    <citation type="submission" date="2023-06" db="EMBL/GenBank/DDBJ databases">
        <authorList>
            <person name="Swenson N.G."/>
            <person name="Wegrzyn J.L."/>
            <person name="Mcevoy S.L."/>
        </authorList>
    </citation>
    <scope>NUCLEOTIDE SEQUENCE</scope>
    <source>
        <strain evidence="11">NS2018</strain>
        <tissue evidence="11">Leaf</tissue>
    </source>
</reference>
<dbReference type="GO" id="GO:0004857">
    <property type="term" value="F:enzyme inhibitor activity"/>
    <property type="evidence" value="ECO:0007669"/>
    <property type="project" value="InterPro"/>
</dbReference>
<dbReference type="InterPro" id="IPR011050">
    <property type="entry name" value="Pectin_lyase_fold/virulence"/>
</dbReference>
<feature type="domain" description="Pectinesterase inhibitor" evidence="10">
    <location>
        <begin position="107"/>
        <end position="261"/>
    </location>
</feature>
<keyword evidence="9" id="KW-1133">Transmembrane helix</keyword>
<evidence type="ECO:0000256" key="8">
    <source>
        <dbReference type="SAM" id="MobiDB-lite"/>
    </source>
</evidence>
<feature type="active site" evidence="6">
    <location>
        <position position="533"/>
    </location>
</feature>
<keyword evidence="12" id="KW-1185">Reference proteome</keyword>
<dbReference type="FunFam" id="2.160.20.10:FF:000001">
    <property type="entry name" value="Pectinesterase"/>
    <property type="match status" value="1"/>
</dbReference>
<dbReference type="CDD" id="cd15798">
    <property type="entry name" value="PMEI-like_3"/>
    <property type="match status" value="1"/>
</dbReference>
<dbReference type="EC" id="3.1.1.11" evidence="7"/>
<gene>
    <name evidence="11" type="ORF">LWI29_018291</name>
</gene>
<comment type="pathway">
    <text evidence="1 7">Glycan metabolism; pectin degradation; 2-dehydro-3-deoxy-D-gluconate from pectin: step 1/5.</text>
</comment>
<dbReference type="Pfam" id="PF01095">
    <property type="entry name" value="Pectinesterase"/>
    <property type="match status" value="1"/>
</dbReference>
<comment type="catalytic activity">
    <reaction evidence="7">
        <text>[(1-&gt;4)-alpha-D-galacturonosyl methyl ester](n) + n H2O = [(1-&gt;4)-alpha-D-galacturonosyl](n) + n methanol + n H(+)</text>
        <dbReference type="Rhea" id="RHEA:22380"/>
        <dbReference type="Rhea" id="RHEA-COMP:14570"/>
        <dbReference type="Rhea" id="RHEA-COMP:14573"/>
        <dbReference type="ChEBI" id="CHEBI:15377"/>
        <dbReference type="ChEBI" id="CHEBI:15378"/>
        <dbReference type="ChEBI" id="CHEBI:17790"/>
        <dbReference type="ChEBI" id="CHEBI:140522"/>
        <dbReference type="ChEBI" id="CHEBI:140523"/>
        <dbReference type="EC" id="3.1.1.11"/>
    </reaction>
</comment>
<dbReference type="Gene3D" id="1.20.140.40">
    <property type="entry name" value="Invertase/pectin methylesterase inhibitor family protein"/>
    <property type="match status" value="1"/>
</dbReference>
<keyword evidence="9" id="KW-0812">Transmembrane</keyword>
<feature type="compositionally biased region" description="Basic and acidic residues" evidence="8">
    <location>
        <begin position="30"/>
        <end position="52"/>
    </location>
</feature>
<evidence type="ECO:0000256" key="5">
    <source>
        <dbReference type="ARBA" id="ARBA00023085"/>
    </source>
</evidence>
<name>A0AA39V9K1_ACESA</name>
<dbReference type="Pfam" id="PF04043">
    <property type="entry name" value="PMEI"/>
    <property type="match status" value="1"/>
</dbReference>
<organism evidence="11 12">
    <name type="scientific">Acer saccharum</name>
    <name type="common">Sugar maple</name>
    <dbReference type="NCBI Taxonomy" id="4024"/>
    <lineage>
        <taxon>Eukaryota</taxon>
        <taxon>Viridiplantae</taxon>
        <taxon>Streptophyta</taxon>
        <taxon>Embryophyta</taxon>
        <taxon>Tracheophyta</taxon>
        <taxon>Spermatophyta</taxon>
        <taxon>Magnoliopsida</taxon>
        <taxon>eudicotyledons</taxon>
        <taxon>Gunneridae</taxon>
        <taxon>Pentapetalae</taxon>
        <taxon>rosids</taxon>
        <taxon>malvids</taxon>
        <taxon>Sapindales</taxon>
        <taxon>Sapindaceae</taxon>
        <taxon>Hippocastanoideae</taxon>
        <taxon>Acereae</taxon>
        <taxon>Acer</taxon>
    </lineage>
</organism>
<comment type="similarity">
    <text evidence="2">In the N-terminal section; belongs to the PMEI family.</text>
</comment>
<reference evidence="11" key="1">
    <citation type="journal article" date="2022" name="Plant J.">
        <title>Strategies of tolerance reflected in two North American maple genomes.</title>
        <authorList>
            <person name="McEvoy S.L."/>
            <person name="Sezen U.U."/>
            <person name="Trouern-Trend A."/>
            <person name="McMahon S.M."/>
            <person name="Schaberg P.G."/>
            <person name="Yang J."/>
            <person name="Wegrzyn J.L."/>
            <person name="Swenson N.G."/>
        </authorList>
    </citation>
    <scope>NUCLEOTIDE SEQUENCE</scope>
    <source>
        <strain evidence="11">NS2018</strain>
    </source>
</reference>
<dbReference type="SUPFAM" id="SSF101148">
    <property type="entry name" value="Plant invertase/pectin methylesterase inhibitor"/>
    <property type="match status" value="1"/>
</dbReference>
<dbReference type="GO" id="GO:0045490">
    <property type="term" value="P:pectin catabolic process"/>
    <property type="evidence" value="ECO:0007669"/>
    <property type="project" value="UniProtKB-UniRule"/>
</dbReference>
<dbReference type="PANTHER" id="PTHR31707">
    <property type="entry name" value="PECTINESTERASE"/>
    <property type="match status" value="1"/>
</dbReference>
<feature type="region of interest" description="Disordered" evidence="8">
    <location>
        <begin position="1"/>
        <end position="52"/>
    </location>
</feature>
<dbReference type="NCBIfam" id="TIGR01614">
    <property type="entry name" value="PME_inhib"/>
    <property type="match status" value="1"/>
</dbReference>
<keyword evidence="9" id="KW-0472">Membrane</keyword>
<dbReference type="InterPro" id="IPR033131">
    <property type="entry name" value="Pectinesterase_Asp_AS"/>
</dbReference>
<evidence type="ECO:0000256" key="2">
    <source>
        <dbReference type="ARBA" id="ARBA00006027"/>
    </source>
</evidence>
<dbReference type="EMBL" id="JAUESC010000388">
    <property type="protein sequence ID" value="KAK0571572.1"/>
    <property type="molecule type" value="Genomic_DNA"/>
</dbReference>
<dbReference type="GO" id="GO:0030599">
    <property type="term" value="F:pectinesterase activity"/>
    <property type="evidence" value="ECO:0007669"/>
    <property type="project" value="UniProtKB-UniRule"/>
</dbReference>
<dbReference type="Gene3D" id="2.160.20.10">
    <property type="entry name" value="Single-stranded right-handed beta-helix, Pectin lyase-like"/>
    <property type="match status" value="1"/>
</dbReference>
<proteinExistence type="inferred from homology"/>
<keyword evidence="5 7" id="KW-0063">Aspartyl esterase</keyword>
<dbReference type="PROSITE" id="PS00503">
    <property type="entry name" value="PECTINESTERASE_2"/>
    <property type="match status" value="1"/>
</dbReference>
<evidence type="ECO:0000256" key="3">
    <source>
        <dbReference type="ARBA" id="ARBA00007786"/>
    </source>
</evidence>
<evidence type="ECO:0000259" key="10">
    <source>
        <dbReference type="SMART" id="SM00856"/>
    </source>
</evidence>
<evidence type="ECO:0000256" key="1">
    <source>
        <dbReference type="ARBA" id="ARBA00005184"/>
    </source>
</evidence>
<evidence type="ECO:0000313" key="12">
    <source>
        <dbReference type="Proteomes" id="UP001168877"/>
    </source>
</evidence>
<evidence type="ECO:0000256" key="9">
    <source>
        <dbReference type="SAM" id="Phobius"/>
    </source>
</evidence>
<feature type="transmembrane region" description="Helical" evidence="9">
    <location>
        <begin position="69"/>
        <end position="93"/>
    </location>
</feature>
<accession>A0AA39V9K1</accession>
<evidence type="ECO:0000256" key="7">
    <source>
        <dbReference type="RuleBase" id="RU000589"/>
    </source>
</evidence>
<protein>
    <recommendedName>
        <fullName evidence="7">Pectinesterase</fullName>
        <ecNumber evidence="7">3.1.1.11</ecNumber>
    </recommendedName>
</protein>
<dbReference type="InterPro" id="IPR000070">
    <property type="entry name" value="Pectinesterase_cat"/>
</dbReference>
<dbReference type="InterPro" id="IPR012334">
    <property type="entry name" value="Pectin_lyas_fold"/>
</dbReference>
<dbReference type="GO" id="GO:0042545">
    <property type="term" value="P:cell wall modification"/>
    <property type="evidence" value="ECO:0007669"/>
    <property type="project" value="UniProtKB-UniRule"/>
</dbReference>
<evidence type="ECO:0000256" key="4">
    <source>
        <dbReference type="ARBA" id="ARBA00022801"/>
    </source>
</evidence>
<dbReference type="SMART" id="SM00856">
    <property type="entry name" value="PMEI"/>
    <property type="match status" value="1"/>
</dbReference>
<dbReference type="Proteomes" id="UP001168877">
    <property type="component" value="Unassembled WGS sequence"/>
</dbReference>